<comment type="caution">
    <text evidence="4">The sequence shown here is derived from an EMBL/GenBank/DDBJ whole genome shotgun (WGS) entry which is preliminary data.</text>
</comment>
<evidence type="ECO:0000259" key="2">
    <source>
        <dbReference type="Pfam" id="PF01408"/>
    </source>
</evidence>
<name>A0A917K586_9BACL</name>
<evidence type="ECO:0000259" key="3">
    <source>
        <dbReference type="Pfam" id="PF02894"/>
    </source>
</evidence>
<feature type="domain" description="Gfo/Idh/MocA-like oxidoreductase N-terminal" evidence="2">
    <location>
        <begin position="5"/>
        <end position="121"/>
    </location>
</feature>
<dbReference type="AlphaFoldDB" id="A0A917K586"/>
<reference evidence="4" key="1">
    <citation type="journal article" date="2014" name="Int. J. Syst. Evol. Microbiol.">
        <title>Complete genome sequence of Corynebacterium casei LMG S-19264T (=DSM 44701T), isolated from a smear-ripened cheese.</title>
        <authorList>
            <consortium name="US DOE Joint Genome Institute (JGI-PGF)"/>
            <person name="Walter F."/>
            <person name="Albersmeier A."/>
            <person name="Kalinowski J."/>
            <person name="Ruckert C."/>
        </authorList>
    </citation>
    <scope>NUCLEOTIDE SEQUENCE</scope>
    <source>
        <strain evidence="4">JCM 18487</strain>
    </source>
</reference>
<keyword evidence="5" id="KW-1185">Reference proteome</keyword>
<dbReference type="Gene3D" id="3.40.50.720">
    <property type="entry name" value="NAD(P)-binding Rossmann-like Domain"/>
    <property type="match status" value="1"/>
</dbReference>
<dbReference type="Gene3D" id="3.30.360.10">
    <property type="entry name" value="Dihydrodipicolinate Reductase, domain 2"/>
    <property type="match status" value="1"/>
</dbReference>
<comment type="similarity">
    <text evidence="1">Belongs to the Gfo/Idh/MocA family.</text>
</comment>
<dbReference type="EMBL" id="BMOY01000007">
    <property type="protein sequence ID" value="GGJ00476.1"/>
    <property type="molecule type" value="Genomic_DNA"/>
</dbReference>
<dbReference type="InterPro" id="IPR036291">
    <property type="entry name" value="NAD(P)-bd_dom_sf"/>
</dbReference>
<dbReference type="SUPFAM" id="SSF51735">
    <property type="entry name" value="NAD(P)-binding Rossmann-fold domains"/>
    <property type="match status" value="1"/>
</dbReference>
<dbReference type="Pfam" id="PF02894">
    <property type="entry name" value="GFO_IDH_MocA_C"/>
    <property type="match status" value="1"/>
</dbReference>
<proteinExistence type="inferred from homology"/>
<dbReference type="PANTHER" id="PTHR43249">
    <property type="entry name" value="UDP-N-ACETYL-2-AMINO-2-DEOXY-D-GLUCURONATE OXIDASE"/>
    <property type="match status" value="1"/>
</dbReference>
<dbReference type="InterPro" id="IPR000683">
    <property type="entry name" value="Gfo/Idh/MocA-like_OxRdtase_N"/>
</dbReference>
<evidence type="ECO:0000313" key="4">
    <source>
        <dbReference type="EMBL" id="GGJ00476.1"/>
    </source>
</evidence>
<dbReference type="Pfam" id="PF01408">
    <property type="entry name" value="GFO_IDH_MocA"/>
    <property type="match status" value="1"/>
</dbReference>
<dbReference type="PANTHER" id="PTHR43249:SF1">
    <property type="entry name" value="D-GLUCOSIDE 3-DEHYDROGENASE"/>
    <property type="match status" value="1"/>
</dbReference>
<dbReference type="InterPro" id="IPR004104">
    <property type="entry name" value="Gfo/Idh/MocA-like_OxRdtase_C"/>
</dbReference>
<accession>A0A917K586</accession>
<feature type="domain" description="Gfo/Idh/MocA-like oxidoreductase C-terminal" evidence="3">
    <location>
        <begin position="135"/>
        <end position="344"/>
    </location>
</feature>
<dbReference type="InterPro" id="IPR052515">
    <property type="entry name" value="Gfo/Idh/MocA_Oxidoreductase"/>
</dbReference>
<dbReference type="SUPFAM" id="SSF55347">
    <property type="entry name" value="Glyceraldehyde-3-phosphate dehydrogenase-like, C-terminal domain"/>
    <property type="match status" value="1"/>
</dbReference>
<reference evidence="4" key="2">
    <citation type="submission" date="2020-09" db="EMBL/GenBank/DDBJ databases">
        <authorList>
            <person name="Sun Q."/>
            <person name="Ohkuma M."/>
        </authorList>
    </citation>
    <scope>NUCLEOTIDE SEQUENCE</scope>
    <source>
        <strain evidence="4">JCM 18487</strain>
    </source>
</reference>
<dbReference type="RefSeq" id="WP_188881190.1">
    <property type="nucleotide sequence ID" value="NZ_BMOY01000007.1"/>
</dbReference>
<sequence>MGSTFRFAVIGGGAISRTHVEQIRAIDGARVVAVVDVDEARARALGERAGAPWYTDYREVLRRDDVDIVTICTPSGTHGEIAIAAARAGKHVIVEKPLDVTLNKARQVVEVCRSEGVKLCVISQHRFDDATIRVREWLAQGKLGRPVLVEAAVNWYRPQSYYDRAPWAGTWAMDGGGVLMIQALHTIDVVQHLVGDVAEVSAYTATATHARIEVEDVAVVAVRFANGALGTIAATTSAYPQLPTRIEVFGTLGTAVIEDDLLQKLYCRDPASDEVPKEGVVNWAEQVGPGRKEWGLSHRRQFLDMLDAIANDREPVVNGEEGLKPMEVITAIYESARTGRPVTVAEVRAAAGITTGA</sequence>
<dbReference type="GO" id="GO:0000166">
    <property type="term" value="F:nucleotide binding"/>
    <property type="evidence" value="ECO:0007669"/>
    <property type="project" value="InterPro"/>
</dbReference>
<gene>
    <name evidence="4" type="ORF">GCM10010885_07160</name>
</gene>
<evidence type="ECO:0000313" key="5">
    <source>
        <dbReference type="Proteomes" id="UP000637695"/>
    </source>
</evidence>
<organism evidence="4 5">
    <name type="scientific">Alicyclobacillus cellulosilyticus</name>
    <dbReference type="NCBI Taxonomy" id="1003997"/>
    <lineage>
        <taxon>Bacteria</taxon>
        <taxon>Bacillati</taxon>
        <taxon>Bacillota</taxon>
        <taxon>Bacilli</taxon>
        <taxon>Bacillales</taxon>
        <taxon>Alicyclobacillaceae</taxon>
        <taxon>Alicyclobacillus</taxon>
    </lineage>
</organism>
<protein>
    <submittedName>
        <fullName evidence="4">Oxidoreductase</fullName>
    </submittedName>
</protein>
<evidence type="ECO:0000256" key="1">
    <source>
        <dbReference type="ARBA" id="ARBA00010928"/>
    </source>
</evidence>
<dbReference type="Proteomes" id="UP000637695">
    <property type="component" value="Unassembled WGS sequence"/>
</dbReference>